<reference evidence="1" key="1">
    <citation type="submission" date="2021-06" db="EMBL/GenBank/DDBJ databases">
        <authorList>
            <person name="Kallberg Y."/>
            <person name="Tangrot J."/>
            <person name="Rosling A."/>
        </authorList>
    </citation>
    <scope>NUCLEOTIDE SEQUENCE</scope>
    <source>
        <strain evidence="1">IA702</strain>
    </source>
</reference>
<keyword evidence="2" id="KW-1185">Reference proteome</keyword>
<evidence type="ECO:0000313" key="1">
    <source>
        <dbReference type="EMBL" id="CAG8671253.1"/>
    </source>
</evidence>
<comment type="caution">
    <text evidence="1">The sequence shown here is derived from an EMBL/GenBank/DDBJ whole genome shotgun (WGS) entry which is preliminary data.</text>
</comment>
<proteinExistence type="predicted"/>
<dbReference type="Proteomes" id="UP000789572">
    <property type="component" value="Unassembled WGS sequence"/>
</dbReference>
<evidence type="ECO:0000313" key="2">
    <source>
        <dbReference type="Proteomes" id="UP000789572"/>
    </source>
</evidence>
<accession>A0A9N9HD59</accession>
<sequence length="62" mass="7060">YNGGSEYRYRFRRVPKLQIRTASHSSKLHAKLQTLRNVLQSASFVSENQGKISRDFLSSSGT</sequence>
<feature type="non-terminal residue" evidence="1">
    <location>
        <position position="1"/>
    </location>
</feature>
<name>A0A9N9HD59_9GLOM</name>
<dbReference type="EMBL" id="CAJVPJ010006815">
    <property type="protein sequence ID" value="CAG8671253.1"/>
    <property type="molecule type" value="Genomic_DNA"/>
</dbReference>
<feature type="non-terminal residue" evidence="1">
    <location>
        <position position="62"/>
    </location>
</feature>
<gene>
    <name evidence="1" type="ORF">POCULU_LOCUS10982</name>
</gene>
<organism evidence="1 2">
    <name type="scientific">Paraglomus occultum</name>
    <dbReference type="NCBI Taxonomy" id="144539"/>
    <lineage>
        <taxon>Eukaryota</taxon>
        <taxon>Fungi</taxon>
        <taxon>Fungi incertae sedis</taxon>
        <taxon>Mucoromycota</taxon>
        <taxon>Glomeromycotina</taxon>
        <taxon>Glomeromycetes</taxon>
        <taxon>Paraglomerales</taxon>
        <taxon>Paraglomeraceae</taxon>
        <taxon>Paraglomus</taxon>
    </lineage>
</organism>
<protein>
    <submittedName>
        <fullName evidence="1">9342_t:CDS:1</fullName>
    </submittedName>
</protein>
<dbReference type="AlphaFoldDB" id="A0A9N9HD59"/>